<dbReference type="Pfam" id="PF04138">
    <property type="entry name" value="GtrA_DPMS_TM"/>
    <property type="match status" value="1"/>
</dbReference>
<feature type="transmembrane region" description="Helical" evidence="5">
    <location>
        <begin position="444"/>
        <end position="465"/>
    </location>
</feature>
<feature type="transmembrane region" description="Helical" evidence="5">
    <location>
        <begin position="117"/>
        <end position="138"/>
    </location>
</feature>
<feature type="transmembrane region" description="Helical" evidence="5">
    <location>
        <begin position="290"/>
        <end position="309"/>
    </location>
</feature>
<feature type="transmembrane region" description="Helical" evidence="5">
    <location>
        <begin position="596"/>
        <end position="618"/>
    </location>
</feature>
<feature type="transmembrane region" description="Helical" evidence="5">
    <location>
        <begin position="1008"/>
        <end position="1028"/>
    </location>
</feature>
<dbReference type="InterPro" id="IPR018580">
    <property type="entry name" value="Uncharacterised_YfhO"/>
</dbReference>
<dbReference type="GO" id="GO:0016020">
    <property type="term" value="C:membrane"/>
    <property type="evidence" value="ECO:0007669"/>
    <property type="project" value="UniProtKB-SubCell"/>
</dbReference>
<name>A0A1L3NCA7_CLOSG</name>
<organism evidence="7 8">
    <name type="scientific">Clostridium sporogenes</name>
    <dbReference type="NCBI Taxonomy" id="1509"/>
    <lineage>
        <taxon>Bacteria</taxon>
        <taxon>Bacillati</taxon>
        <taxon>Bacillota</taxon>
        <taxon>Clostridia</taxon>
        <taxon>Eubacteriales</taxon>
        <taxon>Clostridiaceae</taxon>
        <taxon>Clostridium</taxon>
    </lineage>
</organism>
<evidence type="ECO:0000313" key="8">
    <source>
        <dbReference type="Proteomes" id="UP000182204"/>
    </source>
</evidence>
<accession>A0A1L3NCA7</accession>
<sequence>MNKVVFNIKKYFNKLKTKDDKIFSFLRFGIIGVINTVHYYIWYLLFLYLNIPYVISHTIAFTLSMIGSYFLNCYFTFKTKPTLKKFIKYPLTTLANYLISTFSLVLLVKIFHISSSIAVLWAAILPIPITFLVTKHILKNSESTSNIDVNIKSNFLNILKYLFPIIFLLLFSIGCHLYSLYLGYRGFLFAVPGTDSTFQFMYFVPFIQKAFLSHQPFWSWSYGLGGDIFGQFIYYYTTSPFFYLMLLLRKLGIGSWTLGNTLQWKFLFSILKQFLSMYFLYALLKYEKKKTYTSLIGAMIYGGCINYMVFSLRFDFMADAYIWIPLTILGFRIYNETGKWLIFIISASLTVANSFYFGFISYIFYIIFIIIFINIEGNTFKNKVHSFCRYISKYILFAIMALGLASISFIPSVYAFLKTDRFANKVIIPILYNNHHILKLPEKLFFYDSTLGFPLIALIIFALPWKKLSLITKKKTILACIFFILFLTPYSGSFFNGFSYSCDRWFYLFIFSIAYAIPDWLEENDKLKSLGFHFFSIIIIFIIYFYYTKEPRGFANIIRSLKTTKTINLIILVSGLLSLFAIMLKKYISKPLATKLLNYTVILCVALSLMCNTNTYLYTTRPVMTNKILQYSGVDNLEEKMIFNKYTPTNNEFYRILFRNLHYANAPMNYNYYGASTYNSMVDGALHKCLKVDYNILNPVVKPSVYENFDDRLFLETMFGVKYLIKNKVNAYTPSYGYKLNNKTNNYYIYQNNYNVGFDLWYPNTIKRKDYDKMNIAERDAVLLQTAIVNENIPELTRNTPIDDVTTELSLKWEDAVIKNANYANGLLKAKKNASISIPINNIKEETNGEILFSINLKSMKGKEFNLNVNGKATRKLEENSSYTYPLNKFTFRLDGNTTVIKIDISEGDYLISDTHAWFNSYKYYTKWINERNKYNLENLYVKGGKVKGNIKNNEKGILALNIPFCKGWSAKVDGKKQDLMNINGILTGLVLEPGYHNIELRYITPGLISGMCISIAFLIIITTLYLLKYSHNFFNDN</sequence>
<evidence type="ECO:0000256" key="4">
    <source>
        <dbReference type="ARBA" id="ARBA00023136"/>
    </source>
</evidence>
<evidence type="ECO:0000313" key="7">
    <source>
        <dbReference type="EMBL" id="APH13758.1"/>
    </source>
</evidence>
<feature type="transmembrane region" description="Helical" evidence="5">
    <location>
        <begin position="477"/>
        <end position="498"/>
    </location>
</feature>
<dbReference type="GO" id="GO:0000271">
    <property type="term" value="P:polysaccharide biosynthetic process"/>
    <property type="evidence" value="ECO:0007669"/>
    <property type="project" value="InterPro"/>
</dbReference>
<feature type="transmembrane region" description="Helical" evidence="5">
    <location>
        <begin position="567"/>
        <end position="584"/>
    </location>
</feature>
<protein>
    <submittedName>
        <fullName evidence="7">GtrA-like family protein</fullName>
    </submittedName>
</protein>
<evidence type="ECO:0000256" key="3">
    <source>
        <dbReference type="ARBA" id="ARBA00022989"/>
    </source>
</evidence>
<evidence type="ECO:0000256" key="2">
    <source>
        <dbReference type="ARBA" id="ARBA00022692"/>
    </source>
</evidence>
<dbReference type="PANTHER" id="PTHR38454:SF1">
    <property type="entry name" value="INTEGRAL MEMBRANE PROTEIN"/>
    <property type="match status" value="1"/>
</dbReference>
<feature type="transmembrane region" description="Helical" evidence="5">
    <location>
        <begin position="21"/>
        <end position="42"/>
    </location>
</feature>
<keyword evidence="3 5" id="KW-1133">Transmembrane helix</keyword>
<reference evidence="7 8" key="1">
    <citation type="submission" date="2015-11" db="EMBL/GenBank/DDBJ databases">
        <authorList>
            <person name="Hill K.K."/>
            <person name="Shirey T.B."/>
            <person name="Raphael B."/>
            <person name="Daligault H.E."/>
            <person name="Davenport K.W."/>
            <person name="Bruce D.C."/>
            <person name="Foley B.T."/>
            <person name="Johnson S.L."/>
        </authorList>
    </citation>
    <scope>NUCLEOTIDE SEQUENCE [LARGE SCALE GENOMIC DNA]</scope>
    <source>
        <strain evidence="7 8">CDC_1632</strain>
    </source>
</reference>
<feature type="transmembrane region" description="Helical" evidence="5">
    <location>
        <begin position="530"/>
        <end position="547"/>
    </location>
</feature>
<evidence type="ECO:0000259" key="6">
    <source>
        <dbReference type="Pfam" id="PF04138"/>
    </source>
</evidence>
<dbReference type="Pfam" id="PF09586">
    <property type="entry name" value="YfhO"/>
    <property type="match status" value="1"/>
</dbReference>
<dbReference type="RefSeq" id="WP_072586235.1">
    <property type="nucleotide sequence ID" value="NZ_CP013243.1"/>
</dbReference>
<feature type="transmembrane region" description="Helical" evidence="5">
    <location>
        <begin position="54"/>
        <end position="77"/>
    </location>
</feature>
<gene>
    <name evidence="7" type="ORF">NPD5_2812</name>
</gene>
<feature type="transmembrane region" description="Helical" evidence="5">
    <location>
        <begin position="187"/>
        <end position="205"/>
    </location>
</feature>
<feature type="transmembrane region" description="Helical" evidence="5">
    <location>
        <begin position="340"/>
        <end position="373"/>
    </location>
</feature>
<feature type="transmembrane region" description="Helical" evidence="5">
    <location>
        <begin position="266"/>
        <end position="284"/>
    </location>
</feature>
<evidence type="ECO:0000256" key="1">
    <source>
        <dbReference type="ARBA" id="ARBA00004141"/>
    </source>
</evidence>
<dbReference type="Proteomes" id="UP000182204">
    <property type="component" value="Chromosome"/>
</dbReference>
<proteinExistence type="predicted"/>
<dbReference type="EMBL" id="CP013243">
    <property type="protein sequence ID" value="APH13758.1"/>
    <property type="molecule type" value="Genomic_DNA"/>
</dbReference>
<keyword evidence="4 5" id="KW-0472">Membrane</keyword>
<keyword evidence="2 5" id="KW-0812">Transmembrane</keyword>
<feature type="transmembrane region" description="Helical" evidence="5">
    <location>
        <begin position="89"/>
        <end position="111"/>
    </location>
</feature>
<comment type="subcellular location">
    <subcellularLocation>
        <location evidence="1">Membrane</location>
        <topology evidence="1">Multi-pass membrane protein</topology>
    </subcellularLocation>
</comment>
<feature type="transmembrane region" description="Helical" evidence="5">
    <location>
        <begin position="394"/>
        <end position="417"/>
    </location>
</feature>
<dbReference type="InterPro" id="IPR007267">
    <property type="entry name" value="GtrA_DPMS_TM"/>
</dbReference>
<dbReference type="AlphaFoldDB" id="A0A1L3NCA7"/>
<feature type="domain" description="GtrA/DPMS transmembrane" evidence="6">
    <location>
        <begin position="27"/>
        <end position="137"/>
    </location>
</feature>
<evidence type="ECO:0000256" key="5">
    <source>
        <dbReference type="SAM" id="Phobius"/>
    </source>
</evidence>
<feature type="transmembrane region" description="Helical" evidence="5">
    <location>
        <begin position="158"/>
        <end position="181"/>
    </location>
</feature>
<dbReference type="PANTHER" id="PTHR38454">
    <property type="entry name" value="INTEGRAL MEMBRANE PROTEIN-RELATED"/>
    <property type="match status" value="1"/>
</dbReference>